<dbReference type="Proteomes" id="UP000643403">
    <property type="component" value="Unassembled WGS sequence"/>
</dbReference>
<dbReference type="InterPro" id="IPR009739">
    <property type="entry name" value="LprI-like_N"/>
</dbReference>
<gene>
    <name evidence="2" type="ORF">GCM10008101_21110</name>
</gene>
<dbReference type="RefSeq" id="WP_189449654.1">
    <property type="nucleotide sequence ID" value="NZ_BMXY01000002.1"/>
</dbReference>
<accession>A0ABQ3C5W6</accession>
<dbReference type="Pfam" id="PF07007">
    <property type="entry name" value="LprI"/>
    <property type="match status" value="1"/>
</dbReference>
<keyword evidence="3" id="KW-1185">Reference proteome</keyword>
<sequence length="188" mass="21203">MEQAFLVVLGAALTWAFYFIQRRVERRRTTEAIERNRKLLELKQGLERAQTSLGDLQRFESGLVGKAQSAVELADGWLARAEEVVERGAVEVLQDDEFTAQARERLLFADARLHRVVARLRAQLDGDGQAAFDRTHAAWLAFRDRHALFIAQSYARGPIRALIQAVTLESLTVAWIAELETQLGEAES</sequence>
<dbReference type="Gene3D" id="1.20.1270.180">
    <property type="match status" value="1"/>
</dbReference>
<reference evidence="3" key="1">
    <citation type="journal article" date="2019" name="Int. J. Syst. Evol. Microbiol.">
        <title>The Global Catalogue of Microorganisms (GCM) 10K type strain sequencing project: providing services to taxonomists for standard genome sequencing and annotation.</title>
        <authorList>
            <consortium name="The Broad Institute Genomics Platform"/>
            <consortium name="The Broad Institute Genome Sequencing Center for Infectious Disease"/>
            <person name="Wu L."/>
            <person name="Ma J."/>
        </authorList>
    </citation>
    <scope>NUCLEOTIDE SEQUENCE [LARGE SCALE GENOMIC DNA]</scope>
    <source>
        <strain evidence="3">KCTC 22558</strain>
    </source>
</reference>
<comment type="caution">
    <text evidence="2">The sequence shown here is derived from an EMBL/GenBank/DDBJ whole genome shotgun (WGS) entry which is preliminary data.</text>
</comment>
<organism evidence="2 3">
    <name type="scientific">Cognatilysobacter xinjiangensis</name>
    <dbReference type="NCBI Taxonomy" id="546892"/>
    <lineage>
        <taxon>Bacteria</taxon>
        <taxon>Pseudomonadati</taxon>
        <taxon>Pseudomonadota</taxon>
        <taxon>Gammaproteobacteria</taxon>
        <taxon>Lysobacterales</taxon>
        <taxon>Lysobacteraceae</taxon>
        <taxon>Cognatilysobacter</taxon>
    </lineage>
</organism>
<dbReference type="EMBL" id="BMXY01000002">
    <property type="protein sequence ID" value="GGZ66632.1"/>
    <property type="molecule type" value="Genomic_DNA"/>
</dbReference>
<name>A0ABQ3C5W6_9GAMM</name>
<evidence type="ECO:0000259" key="1">
    <source>
        <dbReference type="Pfam" id="PF07007"/>
    </source>
</evidence>
<protein>
    <recommendedName>
        <fullName evidence="1">Lysozyme inhibitor LprI-like N-terminal domain-containing protein</fullName>
    </recommendedName>
</protein>
<proteinExistence type="predicted"/>
<evidence type="ECO:0000313" key="3">
    <source>
        <dbReference type="Proteomes" id="UP000643403"/>
    </source>
</evidence>
<feature type="domain" description="Lysozyme inhibitor LprI-like N-terminal" evidence="1">
    <location>
        <begin position="97"/>
        <end position="179"/>
    </location>
</feature>
<evidence type="ECO:0000313" key="2">
    <source>
        <dbReference type="EMBL" id="GGZ66632.1"/>
    </source>
</evidence>